<comment type="caution">
    <text evidence="2">The sequence shown here is derived from an EMBL/GenBank/DDBJ whole genome shotgun (WGS) entry which is preliminary data.</text>
</comment>
<keyword evidence="3" id="KW-1185">Reference proteome</keyword>
<feature type="non-terminal residue" evidence="2">
    <location>
        <position position="1"/>
    </location>
</feature>
<protein>
    <submittedName>
        <fullName evidence="2">Uncharacterized protein</fullName>
    </submittedName>
</protein>
<dbReference type="EMBL" id="JAQMWT010000084">
    <property type="protein sequence ID" value="KAJ8611028.1"/>
    <property type="molecule type" value="Genomic_DNA"/>
</dbReference>
<proteinExistence type="predicted"/>
<accession>A0AAD7XQE8</accession>
<name>A0AAD7XQE8_9STRA</name>
<dbReference type="Proteomes" id="UP001230188">
    <property type="component" value="Unassembled WGS sequence"/>
</dbReference>
<evidence type="ECO:0000313" key="3">
    <source>
        <dbReference type="Proteomes" id="UP001230188"/>
    </source>
</evidence>
<dbReference type="AlphaFoldDB" id="A0AAD7XQE8"/>
<feature type="compositionally biased region" description="Acidic residues" evidence="1">
    <location>
        <begin position="35"/>
        <end position="53"/>
    </location>
</feature>
<evidence type="ECO:0000256" key="1">
    <source>
        <dbReference type="SAM" id="MobiDB-lite"/>
    </source>
</evidence>
<feature type="region of interest" description="Disordered" evidence="1">
    <location>
        <begin position="35"/>
        <end position="66"/>
    </location>
</feature>
<reference evidence="2" key="1">
    <citation type="submission" date="2023-01" db="EMBL/GenBank/DDBJ databases">
        <title>Metagenome sequencing of chrysophaentin producing Chrysophaeum taylorii.</title>
        <authorList>
            <person name="Davison J."/>
            <person name="Bewley C."/>
        </authorList>
    </citation>
    <scope>NUCLEOTIDE SEQUENCE</scope>
    <source>
        <strain evidence="2">NIES-1699</strain>
    </source>
</reference>
<gene>
    <name evidence="2" type="ORF">CTAYLR_007051</name>
</gene>
<evidence type="ECO:0000313" key="2">
    <source>
        <dbReference type="EMBL" id="KAJ8611028.1"/>
    </source>
</evidence>
<organism evidence="2 3">
    <name type="scientific">Chrysophaeum taylorii</name>
    <dbReference type="NCBI Taxonomy" id="2483200"/>
    <lineage>
        <taxon>Eukaryota</taxon>
        <taxon>Sar</taxon>
        <taxon>Stramenopiles</taxon>
        <taxon>Ochrophyta</taxon>
        <taxon>Pelagophyceae</taxon>
        <taxon>Pelagomonadales</taxon>
        <taxon>Pelagomonadaceae</taxon>
        <taxon>Chrysophaeum</taxon>
    </lineage>
</organism>
<sequence length="393" mass="43297">MTHSARRLGFGEEEEHEELMAMGTETMEAGWEVVDDNEEVADDEDDEDDEIEPLSEASTKGTLNKDGTLRTPRCAVSSGKYELAVVAAAGDYKLSATKNHTGKHETGERSAPIKNEFKRHPAMSSRSPAAARGPYPGACFAADPKPRAIPIRQWLVDTGLIHKDQFKLHKGNRNRRQLMRFVRLGDMVAYTDTMVDGRDLGALVSMLDMIGDHDPILLLHRTLEIGDSDTRIVVVVSTKNLLLNVGRRHNLSIGNLVCTDGTRRINAEGYPIINTGTVDIDQTYHMLTFTLAFTENIDIYGIVLGVTREAGVANGVVNHFDLGAVDLLNCYVHMTLANNKKRGLFDKTKPGHRFSDKKAQLEQISVVVVTIGGEYGLAKYEKKAGWISNGCCS</sequence>